<proteinExistence type="predicted"/>
<organism evidence="7 8">
    <name type="scientific">Paenibacillus psychroresistens</name>
    <dbReference type="NCBI Taxonomy" id="1778678"/>
    <lineage>
        <taxon>Bacteria</taxon>
        <taxon>Bacillati</taxon>
        <taxon>Bacillota</taxon>
        <taxon>Bacilli</taxon>
        <taxon>Bacillales</taxon>
        <taxon>Paenibacillaceae</taxon>
        <taxon>Paenibacillus</taxon>
    </lineage>
</organism>
<feature type="transmembrane region" description="Helical" evidence="6">
    <location>
        <begin position="12"/>
        <end position="38"/>
    </location>
</feature>
<dbReference type="Proteomes" id="UP000426246">
    <property type="component" value="Chromosome"/>
</dbReference>
<evidence type="ECO:0000313" key="7">
    <source>
        <dbReference type="EMBL" id="QGQ99662.1"/>
    </source>
</evidence>
<dbReference type="PANTHER" id="PTHR40064:SF1">
    <property type="entry name" value="MEMBRANE PROTEIN"/>
    <property type="match status" value="1"/>
</dbReference>
<dbReference type="InterPro" id="IPR010343">
    <property type="entry name" value="ArAE_1"/>
</dbReference>
<feature type="transmembrane region" description="Helical" evidence="6">
    <location>
        <begin position="50"/>
        <end position="69"/>
    </location>
</feature>
<evidence type="ECO:0000313" key="8">
    <source>
        <dbReference type="Proteomes" id="UP000426246"/>
    </source>
</evidence>
<gene>
    <name evidence="7" type="ORF">EHS13_34770</name>
</gene>
<evidence type="ECO:0000256" key="6">
    <source>
        <dbReference type="SAM" id="Phobius"/>
    </source>
</evidence>
<dbReference type="OrthoDB" id="1653617at2"/>
<dbReference type="GO" id="GO:0005886">
    <property type="term" value="C:plasma membrane"/>
    <property type="evidence" value="ECO:0007669"/>
    <property type="project" value="UniProtKB-SubCell"/>
</dbReference>
<dbReference type="AlphaFoldDB" id="A0A6B8RUZ1"/>
<sequence length="344" mass="39560">MTLGPRVLKTGIAVTLALYLCSFIGLEPGVFAGVAALLSIQPSIYRTWRLMLDQIITNTLGATIALLAIQFLGDSPVIIGFVAMLVIAVTLRIRMSNTIPLTLVTVLAIMSVPGNETFLFAWNRFAIIMVGVGSALLVNLIILPPKYKENYLKKAHTAFENMSLLLRTAISNEMLERTVRDDSKKFKDDMQALEEQFELFDEERVKMIKLNPMDVREIVVFKQMLKTLQHGGQVLDNIEEHFFQSKVEEAENHLFDQYLERLVRSHEYLLLKYEGKMKDKETHFEEDVLKESGLFFKQVLEFYNQDVDQKYRLLIIASSIVEYTFHLQRLNQLIEQYDKVANKK</sequence>
<dbReference type="InterPro" id="IPR052984">
    <property type="entry name" value="UPF0421"/>
</dbReference>
<comment type="subcellular location">
    <subcellularLocation>
        <location evidence="1">Cell membrane</location>
        <topology evidence="1">Multi-pass membrane protein</topology>
    </subcellularLocation>
</comment>
<evidence type="ECO:0000256" key="1">
    <source>
        <dbReference type="ARBA" id="ARBA00004651"/>
    </source>
</evidence>
<dbReference type="RefSeq" id="WP_155704826.1">
    <property type="nucleotide sequence ID" value="NZ_CP034235.1"/>
</dbReference>
<feature type="transmembrane region" description="Helical" evidence="6">
    <location>
        <begin position="121"/>
        <end position="143"/>
    </location>
</feature>
<dbReference type="EMBL" id="CP034235">
    <property type="protein sequence ID" value="QGQ99662.1"/>
    <property type="molecule type" value="Genomic_DNA"/>
</dbReference>
<reference evidence="8" key="1">
    <citation type="submission" date="2018-11" db="EMBL/GenBank/DDBJ databases">
        <title>Complete genome sequence of Paenibacillus sp. ML311-T8.</title>
        <authorList>
            <person name="Nam Y.-D."/>
            <person name="Kang J."/>
            <person name="Chung W.-H."/>
            <person name="Park Y.S."/>
        </authorList>
    </citation>
    <scope>NUCLEOTIDE SEQUENCE [LARGE SCALE GENOMIC DNA]</scope>
    <source>
        <strain evidence="8">ML311-T8</strain>
    </source>
</reference>
<feature type="transmembrane region" description="Helical" evidence="6">
    <location>
        <begin position="75"/>
        <end position="91"/>
    </location>
</feature>
<evidence type="ECO:0000256" key="4">
    <source>
        <dbReference type="ARBA" id="ARBA00022989"/>
    </source>
</evidence>
<dbReference type="PANTHER" id="PTHR40064">
    <property type="entry name" value="MEMBRANE PROTEIN-RELATED"/>
    <property type="match status" value="1"/>
</dbReference>
<keyword evidence="3 6" id="KW-0812">Transmembrane</keyword>
<evidence type="ECO:0000256" key="3">
    <source>
        <dbReference type="ARBA" id="ARBA00022692"/>
    </source>
</evidence>
<evidence type="ECO:0000256" key="5">
    <source>
        <dbReference type="ARBA" id="ARBA00023136"/>
    </source>
</evidence>
<keyword evidence="5 6" id="KW-0472">Membrane</keyword>
<keyword evidence="8" id="KW-1185">Reference proteome</keyword>
<dbReference type="KEGG" id="ppsc:EHS13_34770"/>
<protein>
    <submittedName>
        <fullName evidence="7">Aromatic acid exporter family protein</fullName>
    </submittedName>
</protein>
<evidence type="ECO:0000256" key="2">
    <source>
        <dbReference type="ARBA" id="ARBA00022475"/>
    </source>
</evidence>
<keyword evidence="2" id="KW-1003">Cell membrane</keyword>
<dbReference type="Pfam" id="PF06081">
    <property type="entry name" value="ArAE_1"/>
    <property type="match status" value="1"/>
</dbReference>
<name>A0A6B8RUZ1_9BACL</name>
<accession>A0A6B8RUZ1</accession>
<feature type="transmembrane region" description="Helical" evidence="6">
    <location>
        <begin position="98"/>
        <end position="115"/>
    </location>
</feature>
<keyword evidence="4 6" id="KW-1133">Transmembrane helix</keyword>